<dbReference type="Proteomes" id="UP000620127">
    <property type="component" value="Unassembled WGS sequence"/>
</dbReference>
<proteinExistence type="predicted"/>
<comment type="caution">
    <text evidence="1">The sequence shown here is derived from an EMBL/GenBank/DDBJ whole genome shotgun (WGS) entry which is preliminary data.</text>
</comment>
<protein>
    <submittedName>
        <fullName evidence="1">Uncharacterized protein</fullName>
    </submittedName>
</protein>
<reference evidence="2" key="1">
    <citation type="journal article" date="2019" name="Int. J. Syst. Evol. Microbiol.">
        <title>The Global Catalogue of Microorganisms (GCM) 10K type strain sequencing project: providing services to taxonomists for standard genome sequencing and annotation.</title>
        <authorList>
            <consortium name="The Broad Institute Genomics Platform"/>
            <consortium name="The Broad Institute Genome Sequencing Center for Infectious Disease"/>
            <person name="Wu L."/>
            <person name="Ma J."/>
        </authorList>
    </citation>
    <scope>NUCLEOTIDE SEQUENCE [LARGE SCALE GENOMIC DNA]</scope>
    <source>
        <strain evidence="2">KCTC 23916</strain>
    </source>
</reference>
<sequence length="68" mass="7551">MGIDNLNIIINLNELISLDTQVCIRGKKRDSDSKIAIPNAGEFPHKKSVIFLIERPMKMGLSITGKIT</sequence>
<evidence type="ECO:0000313" key="1">
    <source>
        <dbReference type="EMBL" id="GGX19806.1"/>
    </source>
</evidence>
<evidence type="ECO:0000313" key="2">
    <source>
        <dbReference type="Proteomes" id="UP000620127"/>
    </source>
</evidence>
<organism evidence="1 2">
    <name type="scientific">Undibacterium macrobrachii</name>
    <dbReference type="NCBI Taxonomy" id="1119058"/>
    <lineage>
        <taxon>Bacteria</taxon>
        <taxon>Pseudomonadati</taxon>
        <taxon>Pseudomonadota</taxon>
        <taxon>Betaproteobacteria</taxon>
        <taxon>Burkholderiales</taxon>
        <taxon>Oxalobacteraceae</taxon>
        <taxon>Undibacterium</taxon>
    </lineage>
</organism>
<accession>A0ABQ2XL23</accession>
<gene>
    <name evidence="1" type="ORF">GCM10011282_27580</name>
</gene>
<name>A0ABQ2XL23_9BURK</name>
<keyword evidence="2" id="KW-1185">Reference proteome</keyword>
<dbReference type="EMBL" id="BMYT01000004">
    <property type="protein sequence ID" value="GGX19806.1"/>
    <property type="molecule type" value="Genomic_DNA"/>
</dbReference>